<protein>
    <submittedName>
        <fullName evidence="9">Major facilitator family transporter possible multidrug efflux pump</fullName>
    </submittedName>
</protein>
<dbReference type="PRINTS" id="PR01036">
    <property type="entry name" value="TCRTETB"/>
</dbReference>
<dbReference type="PANTHER" id="PTHR42718">
    <property type="entry name" value="MAJOR FACILITATOR SUPERFAMILY MULTIDRUG TRANSPORTER MFSC"/>
    <property type="match status" value="1"/>
</dbReference>
<proteinExistence type="predicted"/>
<keyword evidence="6 7" id="KW-0472">Membrane</keyword>
<dbReference type="GO" id="GO:0022857">
    <property type="term" value="F:transmembrane transporter activity"/>
    <property type="evidence" value="ECO:0007669"/>
    <property type="project" value="InterPro"/>
</dbReference>
<dbReference type="PROSITE" id="PS50850">
    <property type="entry name" value="MFS"/>
    <property type="match status" value="1"/>
</dbReference>
<feature type="transmembrane region" description="Helical" evidence="7">
    <location>
        <begin position="207"/>
        <end position="225"/>
    </location>
</feature>
<feature type="transmembrane region" description="Helical" evidence="7">
    <location>
        <begin position="366"/>
        <end position="387"/>
    </location>
</feature>
<keyword evidence="3" id="KW-1003">Cell membrane</keyword>
<feature type="transmembrane region" description="Helical" evidence="7">
    <location>
        <begin position="444"/>
        <end position="461"/>
    </location>
</feature>
<dbReference type="SUPFAM" id="SSF103473">
    <property type="entry name" value="MFS general substrate transporter"/>
    <property type="match status" value="1"/>
</dbReference>
<dbReference type="InterPro" id="IPR036259">
    <property type="entry name" value="MFS_trans_sf"/>
</dbReference>
<keyword evidence="5 7" id="KW-1133">Transmembrane helix</keyword>
<dbReference type="PANTHER" id="PTHR42718:SF46">
    <property type="entry name" value="BLR6921 PROTEIN"/>
    <property type="match status" value="1"/>
</dbReference>
<feature type="transmembrane region" description="Helical" evidence="7">
    <location>
        <begin position="340"/>
        <end position="360"/>
    </location>
</feature>
<evidence type="ECO:0000313" key="10">
    <source>
        <dbReference type="Proteomes" id="UP000000441"/>
    </source>
</evidence>
<dbReference type="Proteomes" id="UP000000441">
    <property type="component" value="Chromosome"/>
</dbReference>
<comment type="subcellular location">
    <subcellularLocation>
        <location evidence="1">Cell membrane</location>
        <topology evidence="1">Multi-pass membrane protein</topology>
    </subcellularLocation>
</comment>
<evidence type="ECO:0000256" key="6">
    <source>
        <dbReference type="ARBA" id="ARBA00023136"/>
    </source>
</evidence>
<feature type="transmembrane region" description="Helical" evidence="7">
    <location>
        <begin position="275"/>
        <end position="299"/>
    </location>
</feature>
<evidence type="ECO:0000256" key="1">
    <source>
        <dbReference type="ARBA" id="ARBA00004651"/>
    </source>
</evidence>
<feature type="transmembrane region" description="Helical" evidence="7">
    <location>
        <begin position="237"/>
        <end position="255"/>
    </location>
</feature>
<dbReference type="Pfam" id="PF07690">
    <property type="entry name" value="MFS_1"/>
    <property type="match status" value="1"/>
</dbReference>
<feature type="transmembrane region" description="Helical" evidence="7">
    <location>
        <begin position="149"/>
        <end position="169"/>
    </location>
</feature>
<name>B9J599_BACCQ</name>
<evidence type="ECO:0000256" key="7">
    <source>
        <dbReference type="SAM" id="Phobius"/>
    </source>
</evidence>
<feature type="transmembrane region" description="Helical" evidence="7">
    <location>
        <begin position="112"/>
        <end position="137"/>
    </location>
</feature>
<feature type="transmembrane region" description="Helical" evidence="7">
    <location>
        <begin position="408"/>
        <end position="424"/>
    </location>
</feature>
<dbReference type="KEGG" id="bcq:BCQ_2913"/>
<feature type="transmembrane region" description="Helical" evidence="7">
    <location>
        <begin position="311"/>
        <end position="328"/>
    </location>
</feature>
<accession>B9J599</accession>
<dbReference type="CDD" id="cd17321">
    <property type="entry name" value="MFS_MMR_MDR_like"/>
    <property type="match status" value="1"/>
</dbReference>
<evidence type="ECO:0000256" key="3">
    <source>
        <dbReference type="ARBA" id="ARBA00022475"/>
    </source>
</evidence>
<evidence type="ECO:0000256" key="4">
    <source>
        <dbReference type="ARBA" id="ARBA00022692"/>
    </source>
</evidence>
<gene>
    <name evidence="9" type="ordered locus">BCQ_2913</name>
</gene>
<dbReference type="HOGENOM" id="CLU_000960_28_3_9"/>
<organism evidence="9 10">
    <name type="scientific">Bacillus cereus (strain Q1)</name>
    <dbReference type="NCBI Taxonomy" id="361100"/>
    <lineage>
        <taxon>Bacteria</taxon>
        <taxon>Bacillati</taxon>
        <taxon>Bacillota</taxon>
        <taxon>Bacilli</taxon>
        <taxon>Bacillales</taxon>
        <taxon>Bacillaceae</taxon>
        <taxon>Bacillus</taxon>
        <taxon>Bacillus cereus group</taxon>
    </lineage>
</organism>
<dbReference type="EMBL" id="CP000227">
    <property type="protein sequence ID" value="ACM13341.1"/>
    <property type="molecule type" value="Genomic_DNA"/>
</dbReference>
<feature type="transmembrane region" description="Helical" evidence="7">
    <location>
        <begin position="21"/>
        <end position="43"/>
    </location>
</feature>
<feature type="transmembrane region" description="Helical" evidence="7">
    <location>
        <begin position="175"/>
        <end position="195"/>
    </location>
</feature>
<dbReference type="GO" id="GO:0005886">
    <property type="term" value="C:plasma membrane"/>
    <property type="evidence" value="ECO:0007669"/>
    <property type="project" value="UniProtKB-SubCell"/>
</dbReference>
<dbReference type="Gene3D" id="1.20.1720.10">
    <property type="entry name" value="Multidrug resistance protein D"/>
    <property type="match status" value="1"/>
</dbReference>
<evidence type="ECO:0000256" key="5">
    <source>
        <dbReference type="ARBA" id="ARBA00022989"/>
    </source>
</evidence>
<feature type="transmembrane region" description="Helical" evidence="7">
    <location>
        <begin position="87"/>
        <end position="106"/>
    </location>
</feature>
<evidence type="ECO:0000256" key="2">
    <source>
        <dbReference type="ARBA" id="ARBA00022448"/>
    </source>
</evidence>
<dbReference type="InterPro" id="IPR020846">
    <property type="entry name" value="MFS_dom"/>
</dbReference>
<evidence type="ECO:0000313" key="9">
    <source>
        <dbReference type="EMBL" id="ACM13341.1"/>
    </source>
</evidence>
<evidence type="ECO:0000259" key="8">
    <source>
        <dbReference type="PROSITE" id="PS50850"/>
    </source>
</evidence>
<keyword evidence="4 7" id="KW-0812">Transmembrane</keyword>
<dbReference type="InterPro" id="IPR011701">
    <property type="entry name" value="MFS"/>
</dbReference>
<feature type="transmembrane region" description="Helical" evidence="7">
    <location>
        <begin position="55"/>
        <end position="75"/>
    </location>
</feature>
<reference evidence="9 10" key="1">
    <citation type="journal article" date="2009" name="J. Bacteriol.">
        <title>Complete genome sequence of the extremophilic Bacillus cereus strain Q1 with industrial applications.</title>
        <authorList>
            <person name="Xiong Z."/>
            <person name="Jiang Y."/>
            <person name="Qi D."/>
            <person name="Lu H."/>
            <person name="Yang F."/>
            <person name="Yang J."/>
            <person name="Chen L."/>
            <person name="Sun L."/>
            <person name="Xu X."/>
            <person name="Xue Y."/>
            <person name="Zhu Y."/>
            <person name="Jin Q."/>
        </authorList>
    </citation>
    <scope>NUCLEOTIDE SEQUENCE [LARGE SCALE GENOMIC DNA]</scope>
    <source>
        <strain evidence="9 10">Q1</strain>
    </source>
</reference>
<feature type="domain" description="Major facilitator superfamily (MFS) profile" evidence="8">
    <location>
        <begin position="21"/>
        <end position="464"/>
    </location>
</feature>
<dbReference type="Gene3D" id="1.20.1250.20">
    <property type="entry name" value="MFS general substrate transporter like domains"/>
    <property type="match status" value="1"/>
</dbReference>
<dbReference type="AlphaFoldDB" id="B9J599"/>
<keyword evidence="2" id="KW-0813">Transport</keyword>
<sequence>MMNNTNIVANRALSHFSEKMVILTAGIGMFLSTLDTGIINIALPFLEKEFHSTVTITAWSVTIYVMALSATILLFGKLSDRIGRIRICLWGFVIFLFSSILCGLSQEMWQLLVFRAIQGIGAAALQATSAALITTLITPENRSHALGTLGVMIGLGPILGPTAGGFFISLGSWRWIFWINIPLCLIGLWACYKVSRVIKEEIHPSTIDVLGNIYFTLSALLFLFGFSHGSSVGMKSISTWGYIMISIILLVTFIIHESKVKHPIIDVHLFQHSNFIVPIFATVGFGVASAIIFIIPPYFLQAFTQLTPWQTGFVLLSAPLGLVIFSRIAGKYMERFGPKLIMKIGLCVMFIAFVGLSFIQAHWSPYIMVSLLLLYGGGGGIFQPANIASIMTSVSKEKQGTIGAVQRMLQNVAIAFGAAVAATFMDSQGNMETDGLIQAFRYSWYFAGGLLLFNLLCFLGYRKS</sequence>